<feature type="compositionally biased region" description="Basic and acidic residues" evidence="1">
    <location>
        <begin position="196"/>
        <end position="212"/>
    </location>
</feature>
<evidence type="ECO:0000256" key="2">
    <source>
        <dbReference type="SAM" id="SignalP"/>
    </source>
</evidence>
<organism evidence="3 4">
    <name type="scientific">Scylla paramamosain</name>
    <name type="common">Mud crab</name>
    <dbReference type="NCBI Taxonomy" id="85552"/>
    <lineage>
        <taxon>Eukaryota</taxon>
        <taxon>Metazoa</taxon>
        <taxon>Ecdysozoa</taxon>
        <taxon>Arthropoda</taxon>
        <taxon>Crustacea</taxon>
        <taxon>Multicrustacea</taxon>
        <taxon>Malacostraca</taxon>
        <taxon>Eumalacostraca</taxon>
        <taxon>Eucarida</taxon>
        <taxon>Decapoda</taxon>
        <taxon>Pleocyemata</taxon>
        <taxon>Brachyura</taxon>
        <taxon>Eubrachyura</taxon>
        <taxon>Portunoidea</taxon>
        <taxon>Portunidae</taxon>
        <taxon>Portuninae</taxon>
        <taxon>Scylla</taxon>
    </lineage>
</organism>
<accession>A0AAW0U4Y8</accession>
<gene>
    <name evidence="3" type="ORF">O3P69_005932</name>
</gene>
<protein>
    <submittedName>
        <fullName evidence="3">Uncharacterized protein</fullName>
    </submittedName>
</protein>
<feature type="compositionally biased region" description="Basic residues" evidence="1">
    <location>
        <begin position="272"/>
        <end position="299"/>
    </location>
</feature>
<reference evidence="3 4" key="1">
    <citation type="submission" date="2023-03" db="EMBL/GenBank/DDBJ databases">
        <title>High-quality genome of Scylla paramamosain provides insights in environmental adaptation.</title>
        <authorList>
            <person name="Zhang L."/>
        </authorList>
    </citation>
    <scope>NUCLEOTIDE SEQUENCE [LARGE SCALE GENOMIC DNA]</scope>
    <source>
        <strain evidence="3">LZ_2023a</strain>
        <tissue evidence="3">Muscle</tissue>
    </source>
</reference>
<dbReference type="Proteomes" id="UP001487740">
    <property type="component" value="Unassembled WGS sequence"/>
</dbReference>
<feature type="signal peptide" evidence="2">
    <location>
        <begin position="1"/>
        <end position="19"/>
    </location>
</feature>
<feature type="region of interest" description="Disordered" evidence="1">
    <location>
        <begin position="180"/>
        <end position="384"/>
    </location>
</feature>
<feature type="compositionally biased region" description="Acidic residues" evidence="1">
    <location>
        <begin position="94"/>
        <end position="104"/>
    </location>
</feature>
<feature type="compositionally biased region" description="Basic and acidic residues" evidence="1">
    <location>
        <begin position="363"/>
        <end position="375"/>
    </location>
</feature>
<keyword evidence="4" id="KW-1185">Reference proteome</keyword>
<evidence type="ECO:0000256" key="1">
    <source>
        <dbReference type="SAM" id="MobiDB-lite"/>
    </source>
</evidence>
<sequence>MRAFSWVPLLGLLAALAAAQESMVDPESVVTQEEAVLEEATHKTASSSPTGILQAVQNLVASAVSPLNPDSTPAEETKVEGPQLDANPFPVNYGEDDTVAEEEVVPTNPSELEEAPTVLTNRNEEESPVESNSDKNNNQVQLVGVYNDVVDNVLDVLSSSLSKVGPLPIELSDDVKLTALDAAEAPAEPEPEPEPSAEKKGNKNKTRKETRNKNKKNKKNKNRKNKRKGEVSDVEDSERKTNKNTRKNKNKGVNNEKEEVEEEVKVRPANKGNKKKNKNKNKNKRNNKRRNTKKNKKRNKSEGIEISRDGRAMSEDEDVEDEESSFVEQARRNYPERKNKGGKKNKRKRKNNKNKKNRKNKDRKNAKNSEKESRADLGPVYPSPEELATSNAYLIGHSTLSRIGDVTVERAGKAFLVNAKVQVGPVFVQLADAARALKKSQVSTVLEADMEFKVRSKGHGRKLIKVNSVTMGGPSKITVARLDLPLEPEVVVAAQDEVLNALDVSRVGRIFEKELEKIFEEDNVVQNLENHPFLKK</sequence>
<keyword evidence="2" id="KW-0732">Signal</keyword>
<feature type="chain" id="PRO_5043351207" evidence="2">
    <location>
        <begin position="20"/>
        <end position="536"/>
    </location>
</feature>
<feature type="compositionally biased region" description="Basic and acidic residues" evidence="1">
    <location>
        <begin position="300"/>
        <end position="314"/>
    </location>
</feature>
<feature type="region of interest" description="Disordered" evidence="1">
    <location>
        <begin position="65"/>
        <end position="139"/>
    </location>
</feature>
<dbReference type="AlphaFoldDB" id="A0AAW0U4Y8"/>
<feature type="compositionally biased region" description="Acidic residues" evidence="1">
    <location>
        <begin position="315"/>
        <end position="325"/>
    </location>
</feature>
<feature type="compositionally biased region" description="Polar residues" evidence="1">
    <location>
        <begin position="129"/>
        <end position="139"/>
    </location>
</feature>
<evidence type="ECO:0000313" key="3">
    <source>
        <dbReference type="EMBL" id="KAK8394790.1"/>
    </source>
</evidence>
<comment type="caution">
    <text evidence="3">The sequence shown here is derived from an EMBL/GenBank/DDBJ whole genome shotgun (WGS) entry which is preliminary data.</text>
</comment>
<proteinExistence type="predicted"/>
<feature type="compositionally biased region" description="Basic residues" evidence="1">
    <location>
        <begin position="340"/>
        <end position="362"/>
    </location>
</feature>
<evidence type="ECO:0000313" key="4">
    <source>
        <dbReference type="Proteomes" id="UP001487740"/>
    </source>
</evidence>
<feature type="compositionally biased region" description="Basic residues" evidence="1">
    <location>
        <begin position="213"/>
        <end position="227"/>
    </location>
</feature>
<feature type="compositionally biased region" description="Basic and acidic residues" evidence="1">
    <location>
        <begin position="329"/>
        <end position="339"/>
    </location>
</feature>
<dbReference type="EMBL" id="JARAKH010000018">
    <property type="protein sequence ID" value="KAK8394790.1"/>
    <property type="molecule type" value="Genomic_DNA"/>
</dbReference>
<name>A0AAW0U4Y8_SCYPA</name>